<reference evidence="1 2" key="2">
    <citation type="journal article" date="2013" name="Plant Cell Physiol.">
        <title>Rice Annotation Project Database (RAP-DB): an integrative and interactive database for rice genomics.</title>
        <authorList>
            <person name="Sakai H."/>
            <person name="Lee S.S."/>
            <person name="Tanaka T."/>
            <person name="Numa H."/>
            <person name="Kim J."/>
            <person name="Kawahara Y."/>
            <person name="Wakimoto H."/>
            <person name="Yang C.C."/>
            <person name="Iwamoto M."/>
            <person name="Abe T."/>
            <person name="Yamada Y."/>
            <person name="Muto A."/>
            <person name="Inokuchi H."/>
            <person name="Ikemura T."/>
            <person name="Matsumoto T."/>
            <person name="Sasaki T."/>
            <person name="Itoh T."/>
        </authorList>
    </citation>
    <scope>NUCLEOTIDE SEQUENCE [LARGE SCALE GENOMIC DNA]</scope>
    <source>
        <strain evidence="2">cv. Nipponbare</strain>
    </source>
</reference>
<protein>
    <submittedName>
        <fullName evidence="1">Os08g0396200 protein</fullName>
    </submittedName>
</protein>
<reference evidence="2" key="1">
    <citation type="journal article" date="2005" name="Nature">
        <title>The map-based sequence of the rice genome.</title>
        <authorList>
            <consortium name="International rice genome sequencing project (IRGSP)"/>
            <person name="Matsumoto T."/>
            <person name="Wu J."/>
            <person name="Kanamori H."/>
            <person name="Katayose Y."/>
            <person name="Fujisawa M."/>
            <person name="Namiki N."/>
            <person name="Mizuno H."/>
            <person name="Yamamoto K."/>
            <person name="Antonio B.A."/>
            <person name="Baba T."/>
            <person name="Sakata K."/>
            <person name="Nagamura Y."/>
            <person name="Aoki H."/>
            <person name="Arikawa K."/>
            <person name="Arita K."/>
            <person name="Bito T."/>
            <person name="Chiden Y."/>
            <person name="Fujitsuka N."/>
            <person name="Fukunaka R."/>
            <person name="Hamada M."/>
            <person name="Harada C."/>
            <person name="Hayashi A."/>
            <person name="Hijishita S."/>
            <person name="Honda M."/>
            <person name="Hosokawa S."/>
            <person name="Ichikawa Y."/>
            <person name="Idonuma A."/>
            <person name="Iijima M."/>
            <person name="Ikeda M."/>
            <person name="Ikeno M."/>
            <person name="Ito K."/>
            <person name="Ito S."/>
            <person name="Ito T."/>
            <person name="Ito Y."/>
            <person name="Ito Y."/>
            <person name="Iwabuchi A."/>
            <person name="Kamiya K."/>
            <person name="Karasawa W."/>
            <person name="Kurita K."/>
            <person name="Katagiri S."/>
            <person name="Kikuta A."/>
            <person name="Kobayashi H."/>
            <person name="Kobayashi N."/>
            <person name="Machita K."/>
            <person name="Maehara T."/>
            <person name="Masukawa M."/>
            <person name="Mizubayashi T."/>
            <person name="Mukai Y."/>
            <person name="Nagasaki H."/>
            <person name="Nagata Y."/>
            <person name="Naito S."/>
            <person name="Nakashima M."/>
            <person name="Nakama Y."/>
            <person name="Nakamichi Y."/>
            <person name="Nakamura M."/>
            <person name="Meguro A."/>
            <person name="Negishi M."/>
            <person name="Ohta I."/>
            <person name="Ohta T."/>
            <person name="Okamoto M."/>
            <person name="Ono N."/>
            <person name="Saji S."/>
            <person name="Sakaguchi M."/>
            <person name="Sakai K."/>
            <person name="Shibata M."/>
            <person name="Shimokawa T."/>
            <person name="Song J."/>
            <person name="Takazaki Y."/>
            <person name="Terasawa K."/>
            <person name="Tsugane M."/>
            <person name="Tsuji K."/>
            <person name="Ueda S."/>
            <person name="Waki K."/>
            <person name="Yamagata H."/>
            <person name="Yamamoto M."/>
            <person name="Yamamoto S."/>
            <person name="Yamane H."/>
            <person name="Yoshiki S."/>
            <person name="Yoshihara R."/>
            <person name="Yukawa K."/>
            <person name="Zhong H."/>
            <person name="Yano M."/>
            <person name="Yuan Q."/>
            <person name="Ouyang S."/>
            <person name="Liu J."/>
            <person name="Jones K.M."/>
            <person name="Gansberger K."/>
            <person name="Moffat K."/>
            <person name="Hill J."/>
            <person name="Bera J."/>
            <person name="Fadrosh D."/>
            <person name="Jin S."/>
            <person name="Johri S."/>
            <person name="Kim M."/>
            <person name="Overton L."/>
            <person name="Reardon M."/>
            <person name="Tsitrin T."/>
            <person name="Vuong H."/>
            <person name="Weaver B."/>
            <person name="Ciecko A."/>
            <person name="Tallon L."/>
            <person name="Jackson J."/>
            <person name="Pai G."/>
            <person name="Aken S.V."/>
            <person name="Utterback T."/>
            <person name="Reidmuller S."/>
            <person name="Feldblyum T."/>
            <person name="Hsiao J."/>
            <person name="Zismann V."/>
            <person name="Iobst S."/>
            <person name="de Vazeille A.R."/>
            <person name="Buell C.R."/>
            <person name="Ying K."/>
            <person name="Li Y."/>
            <person name="Lu T."/>
            <person name="Huang Y."/>
            <person name="Zhao Q."/>
            <person name="Feng Q."/>
            <person name="Zhang L."/>
            <person name="Zhu J."/>
            <person name="Weng Q."/>
            <person name="Mu J."/>
            <person name="Lu Y."/>
            <person name="Fan D."/>
            <person name="Liu Y."/>
            <person name="Guan J."/>
            <person name="Zhang Y."/>
            <person name="Yu S."/>
            <person name="Liu X."/>
            <person name="Zhang Y."/>
            <person name="Hong G."/>
            <person name="Han B."/>
            <person name="Choisne N."/>
            <person name="Demange N."/>
            <person name="Orjeda G."/>
            <person name="Samain S."/>
            <person name="Cattolico L."/>
            <person name="Pelletier E."/>
            <person name="Couloux A."/>
            <person name="Segurens B."/>
            <person name="Wincker P."/>
            <person name="D'Hont A."/>
            <person name="Scarpelli C."/>
            <person name="Weissenbach J."/>
            <person name="Salanoubat M."/>
            <person name="Quetier F."/>
            <person name="Yu Y."/>
            <person name="Kim H.R."/>
            <person name="Rambo T."/>
            <person name="Currie J."/>
            <person name="Collura K."/>
            <person name="Luo M."/>
            <person name="Yang T."/>
            <person name="Ammiraju J.S.S."/>
            <person name="Engler F."/>
            <person name="Soderlund C."/>
            <person name="Wing R.A."/>
            <person name="Palmer L.E."/>
            <person name="de la Bastide M."/>
            <person name="Spiegel L."/>
            <person name="Nascimento L."/>
            <person name="Zutavern T."/>
            <person name="O'Shaughnessy A."/>
            <person name="Dike S."/>
            <person name="Dedhia N."/>
            <person name="Preston R."/>
            <person name="Balija V."/>
            <person name="McCombie W.R."/>
            <person name="Chow T."/>
            <person name="Chen H."/>
            <person name="Chung M."/>
            <person name="Chen C."/>
            <person name="Shaw J."/>
            <person name="Wu H."/>
            <person name="Hsiao K."/>
            <person name="Chao Y."/>
            <person name="Chu M."/>
            <person name="Cheng C."/>
            <person name="Hour A."/>
            <person name="Lee P."/>
            <person name="Lin S."/>
            <person name="Lin Y."/>
            <person name="Liou J."/>
            <person name="Liu S."/>
            <person name="Hsing Y."/>
            <person name="Raghuvanshi S."/>
            <person name="Mohanty A."/>
            <person name="Bharti A.K."/>
            <person name="Gaur A."/>
            <person name="Gupta V."/>
            <person name="Kumar D."/>
            <person name="Ravi V."/>
            <person name="Vij S."/>
            <person name="Kapur A."/>
            <person name="Khurana P."/>
            <person name="Khurana P."/>
            <person name="Khurana J.P."/>
            <person name="Tyagi A.K."/>
            <person name="Gaikwad K."/>
            <person name="Singh A."/>
            <person name="Dalal V."/>
            <person name="Srivastava S."/>
            <person name="Dixit A."/>
            <person name="Pal A.K."/>
            <person name="Ghazi I.A."/>
            <person name="Yadav M."/>
            <person name="Pandit A."/>
            <person name="Bhargava A."/>
            <person name="Sureshbabu K."/>
            <person name="Batra K."/>
            <person name="Sharma T.R."/>
            <person name="Mohapatra T."/>
            <person name="Singh N.K."/>
            <person name="Messing J."/>
            <person name="Nelson A.B."/>
            <person name="Fuks G."/>
            <person name="Kavchok S."/>
            <person name="Keizer G."/>
            <person name="Linton E."/>
            <person name="Llaca V."/>
            <person name="Song R."/>
            <person name="Tanyolac B."/>
            <person name="Young S."/>
            <person name="Ho-Il K."/>
            <person name="Hahn J.H."/>
            <person name="Sangsakoo G."/>
            <person name="Vanavichit A."/>
            <person name="de Mattos Luiz.A.T."/>
            <person name="Zimmer P.D."/>
            <person name="Malone G."/>
            <person name="Dellagostin O."/>
            <person name="de Oliveira A.C."/>
            <person name="Bevan M."/>
            <person name="Bancroft I."/>
            <person name="Minx P."/>
            <person name="Cordum H."/>
            <person name="Wilson R."/>
            <person name="Cheng Z."/>
            <person name="Jin W."/>
            <person name="Jiang J."/>
            <person name="Leong S.A."/>
            <person name="Iwama H."/>
            <person name="Gojobori T."/>
            <person name="Itoh T."/>
            <person name="Niimura Y."/>
            <person name="Fujii Y."/>
            <person name="Habara T."/>
            <person name="Sakai H."/>
            <person name="Sato Y."/>
            <person name="Wilson G."/>
            <person name="Kumar K."/>
            <person name="McCouch S."/>
            <person name="Juretic N."/>
            <person name="Hoen D."/>
            <person name="Wright S."/>
            <person name="Bruskiewich R."/>
            <person name="Bureau T."/>
            <person name="Miyao A."/>
            <person name="Hirochika H."/>
            <person name="Nishikawa T."/>
            <person name="Kadowaki K."/>
            <person name="Sugiura M."/>
            <person name="Burr B."/>
            <person name="Sasaki T."/>
        </authorList>
    </citation>
    <scope>NUCLEOTIDE SEQUENCE [LARGE SCALE GENOMIC DNA]</scope>
    <source>
        <strain evidence="2">cv. Nipponbare</strain>
    </source>
</reference>
<evidence type="ECO:0000313" key="1">
    <source>
        <dbReference type="EMBL" id="BAT05308.1"/>
    </source>
</evidence>
<dbReference type="InParanoid" id="A0A0P0XFN1"/>
<dbReference type="EMBL" id="AP014964">
    <property type="protein sequence ID" value="BAT05308.1"/>
    <property type="molecule type" value="Genomic_DNA"/>
</dbReference>
<keyword evidence="2" id="KW-1185">Reference proteome</keyword>
<feature type="non-terminal residue" evidence="1">
    <location>
        <position position="1"/>
    </location>
</feature>
<dbReference type="AlphaFoldDB" id="A0A0P0XFN1"/>
<dbReference type="Gramene" id="Os08t0396200-01">
    <property type="protein sequence ID" value="Os08t0396200-01"/>
    <property type="gene ID" value="Os08g0396200"/>
</dbReference>
<dbReference type="Proteomes" id="UP000059680">
    <property type="component" value="Chromosome 8"/>
</dbReference>
<reference evidence="1 2" key="3">
    <citation type="journal article" date="2013" name="Rice">
        <title>Improvement of the Oryza sativa Nipponbare reference genome using next generation sequence and optical map data.</title>
        <authorList>
            <person name="Kawahara Y."/>
            <person name="de la Bastide M."/>
            <person name="Hamilton J.P."/>
            <person name="Kanamori H."/>
            <person name="McCombie W.R."/>
            <person name="Ouyang S."/>
            <person name="Schwartz D.C."/>
            <person name="Tanaka T."/>
            <person name="Wu J."/>
            <person name="Zhou S."/>
            <person name="Childs K.L."/>
            <person name="Davidson R.M."/>
            <person name="Lin H."/>
            <person name="Quesada-Ocampo L."/>
            <person name="Vaillancourt B."/>
            <person name="Sakai H."/>
            <person name="Lee S.S."/>
            <person name="Kim J."/>
            <person name="Numa H."/>
            <person name="Itoh T."/>
            <person name="Buell C.R."/>
            <person name="Matsumoto T."/>
        </authorList>
    </citation>
    <scope>NUCLEOTIDE SEQUENCE [LARGE SCALE GENOMIC DNA]</scope>
    <source>
        <strain evidence="2">cv. Nipponbare</strain>
    </source>
</reference>
<dbReference type="PaxDb" id="39947-A0A0P0XFN1"/>
<gene>
    <name evidence="1" type="ordered locus">Os08g0396200</name>
    <name evidence="1" type="ORF">OSNPB_080396200</name>
</gene>
<evidence type="ECO:0000313" key="2">
    <source>
        <dbReference type="Proteomes" id="UP000059680"/>
    </source>
</evidence>
<name>A0A0P0XFN1_ORYSJ</name>
<proteinExistence type="predicted"/>
<accession>A0A0P0XFN1</accession>
<organism evidence="1 2">
    <name type="scientific">Oryza sativa subsp. japonica</name>
    <name type="common">Rice</name>
    <dbReference type="NCBI Taxonomy" id="39947"/>
    <lineage>
        <taxon>Eukaryota</taxon>
        <taxon>Viridiplantae</taxon>
        <taxon>Streptophyta</taxon>
        <taxon>Embryophyta</taxon>
        <taxon>Tracheophyta</taxon>
        <taxon>Spermatophyta</taxon>
        <taxon>Magnoliopsida</taxon>
        <taxon>Liliopsida</taxon>
        <taxon>Poales</taxon>
        <taxon>Poaceae</taxon>
        <taxon>BOP clade</taxon>
        <taxon>Oryzoideae</taxon>
        <taxon>Oryzeae</taxon>
        <taxon>Oryzinae</taxon>
        <taxon>Oryza</taxon>
        <taxon>Oryza sativa</taxon>
    </lineage>
</organism>
<sequence length="74" mass="7823">VLISLHAQAKLPPSLSLPPSPSLLISSPCVLPPPPSQVTPSIRPLHLSLNPPSSSPSHLPRPLFLSLQSLRLPC</sequence>